<name>A0A8S2CTH4_9BILA</name>
<dbReference type="Proteomes" id="UP000677228">
    <property type="component" value="Unassembled WGS sequence"/>
</dbReference>
<dbReference type="PANTHER" id="PTHR11461">
    <property type="entry name" value="SERINE PROTEASE INHIBITOR, SERPIN"/>
    <property type="match status" value="1"/>
</dbReference>
<protein>
    <recommendedName>
        <fullName evidence="3">Serpin domain-containing protein</fullName>
    </recommendedName>
</protein>
<dbReference type="InterPro" id="IPR042185">
    <property type="entry name" value="Serpin_sf_2"/>
</dbReference>
<sequence length="449" mass="50991">MSVSRKAWNPLTIIMRKSEIGLWSYSGYLRSLLYMKISMNTTHEYFAEILIIVLLLRSNGGDCYSTNDNSDALRITQSSTDGDFEQFGWNLYRELIKSTSTENIFFSPASISVVLSMTAAGANGTTLKEMLTTLNVSTINDMTVRAHKIASIIESSDSNEIKLKLANKIFIQMHFNISQTYKSLLEQEYLSSITSVDYKTRPVEATSQINQWVEKQTNNLIKGLLSPHDVTSATKLILVNCIYFKGQWVRAFDERNTNKHNIFHTDDGTEIPNFTLMYAKDAYFYYDGTNELNARILNIPYKSHGNSQFVFTVILPNHNVKLSDVESKLYASNDMKEIYAKLRHTGNIKLWLPKFKIEYRFVLNNMLQKLGMHDAFNNNANFSGISNEENLEISKVIHKAFVEVNELGTEAAAATAESQVKSLLTLENNIGYGGNISSFNFEEVIYTHC</sequence>
<accession>A0A8S2CTH4</accession>
<dbReference type="AlphaFoldDB" id="A0A8S2CTH4"/>
<evidence type="ECO:0000259" key="3">
    <source>
        <dbReference type="SMART" id="SM00093"/>
    </source>
</evidence>
<dbReference type="SMART" id="SM00093">
    <property type="entry name" value="SERPIN"/>
    <property type="match status" value="1"/>
</dbReference>
<feature type="domain" description="Serpin" evidence="3">
    <location>
        <begin position="89"/>
        <end position="424"/>
    </location>
</feature>
<proteinExistence type="inferred from homology"/>
<evidence type="ECO:0000256" key="1">
    <source>
        <dbReference type="ARBA" id="ARBA00009500"/>
    </source>
</evidence>
<gene>
    <name evidence="4" type="ORF">OVA965_LOCUS672</name>
    <name evidence="5" type="ORF">TMI583_LOCUS672</name>
</gene>
<reference evidence="4" key="1">
    <citation type="submission" date="2021-02" db="EMBL/GenBank/DDBJ databases">
        <authorList>
            <person name="Nowell W R."/>
        </authorList>
    </citation>
    <scope>NUCLEOTIDE SEQUENCE</scope>
</reference>
<dbReference type="Gene3D" id="2.30.39.10">
    <property type="entry name" value="Alpha-1-antitrypsin, domain 1"/>
    <property type="match status" value="1"/>
</dbReference>
<comment type="caution">
    <text evidence="4">The sequence shown here is derived from an EMBL/GenBank/DDBJ whole genome shotgun (WGS) entry which is preliminary data.</text>
</comment>
<dbReference type="GO" id="GO:0004867">
    <property type="term" value="F:serine-type endopeptidase inhibitor activity"/>
    <property type="evidence" value="ECO:0007669"/>
    <property type="project" value="InterPro"/>
</dbReference>
<dbReference type="Proteomes" id="UP000682733">
    <property type="component" value="Unassembled WGS sequence"/>
</dbReference>
<comment type="similarity">
    <text evidence="1 2">Belongs to the serpin family.</text>
</comment>
<dbReference type="PANTHER" id="PTHR11461:SF211">
    <property type="entry name" value="GH10112P-RELATED"/>
    <property type="match status" value="1"/>
</dbReference>
<dbReference type="CDD" id="cd00172">
    <property type="entry name" value="serpin"/>
    <property type="match status" value="1"/>
</dbReference>
<evidence type="ECO:0000313" key="5">
    <source>
        <dbReference type="EMBL" id="CAF3504018.1"/>
    </source>
</evidence>
<dbReference type="InterPro" id="IPR036186">
    <property type="entry name" value="Serpin_sf"/>
</dbReference>
<evidence type="ECO:0000313" key="6">
    <source>
        <dbReference type="Proteomes" id="UP000677228"/>
    </source>
</evidence>
<dbReference type="InterPro" id="IPR000215">
    <property type="entry name" value="Serpin_fam"/>
</dbReference>
<dbReference type="InterPro" id="IPR023796">
    <property type="entry name" value="Serpin_dom"/>
</dbReference>
<dbReference type="EMBL" id="CAJNOK010000100">
    <property type="protein sequence ID" value="CAF0729198.1"/>
    <property type="molecule type" value="Genomic_DNA"/>
</dbReference>
<dbReference type="SUPFAM" id="SSF56574">
    <property type="entry name" value="Serpins"/>
    <property type="match status" value="1"/>
</dbReference>
<evidence type="ECO:0000313" key="4">
    <source>
        <dbReference type="EMBL" id="CAF0729198.1"/>
    </source>
</evidence>
<organism evidence="4 6">
    <name type="scientific">Didymodactylos carnosus</name>
    <dbReference type="NCBI Taxonomy" id="1234261"/>
    <lineage>
        <taxon>Eukaryota</taxon>
        <taxon>Metazoa</taxon>
        <taxon>Spiralia</taxon>
        <taxon>Gnathifera</taxon>
        <taxon>Rotifera</taxon>
        <taxon>Eurotatoria</taxon>
        <taxon>Bdelloidea</taxon>
        <taxon>Philodinida</taxon>
        <taxon>Philodinidae</taxon>
        <taxon>Didymodactylos</taxon>
    </lineage>
</organism>
<dbReference type="Gene3D" id="3.30.497.10">
    <property type="entry name" value="Antithrombin, subunit I, domain 2"/>
    <property type="match status" value="1"/>
</dbReference>
<dbReference type="Pfam" id="PF00079">
    <property type="entry name" value="Serpin"/>
    <property type="match status" value="1"/>
</dbReference>
<evidence type="ECO:0000256" key="2">
    <source>
        <dbReference type="RuleBase" id="RU000411"/>
    </source>
</evidence>
<dbReference type="EMBL" id="CAJOBA010000100">
    <property type="protein sequence ID" value="CAF3504018.1"/>
    <property type="molecule type" value="Genomic_DNA"/>
</dbReference>
<dbReference type="GO" id="GO:0005615">
    <property type="term" value="C:extracellular space"/>
    <property type="evidence" value="ECO:0007669"/>
    <property type="project" value="InterPro"/>
</dbReference>
<dbReference type="InterPro" id="IPR042178">
    <property type="entry name" value="Serpin_sf_1"/>
</dbReference>